<dbReference type="EMBL" id="CP007029">
    <property type="protein sequence ID" value="AHE97582.1"/>
    <property type="molecule type" value="Genomic_DNA"/>
</dbReference>
<name>W0DK12_9GAMM</name>
<dbReference type="KEGG" id="tti:THITH_04115"/>
<dbReference type="STRING" id="713585.THITH_04115"/>
<evidence type="ECO:0000313" key="2">
    <source>
        <dbReference type="EMBL" id="AHE97582.1"/>
    </source>
</evidence>
<dbReference type="Pfam" id="PF07386">
    <property type="entry name" value="DUF1499"/>
    <property type="match status" value="1"/>
</dbReference>
<accession>W0DK12</accession>
<evidence type="ECO:0000313" key="3">
    <source>
        <dbReference type="Proteomes" id="UP000005289"/>
    </source>
</evidence>
<gene>
    <name evidence="2" type="ORF">THITH_04115</name>
</gene>
<proteinExistence type="predicted"/>
<keyword evidence="1" id="KW-1133">Transmembrane helix</keyword>
<sequence length="239" mass="26176">MAGSRIAFLVALAAVLLLLVSGPGTRLGLWEFPTGFLMMRWSVYLGLAALALTVVHMLVPGLRRRGAGWRAGALVLGLAAVYIPWQALEKAREVPPIHDITTDTQNPPAFVAILPRRADAPNPATYPGEDVARQQREAYPDIRSLQLELPPERAFAVALDTAGSMRWEIVAADPAEGLIEAVATTFWYGFRDDVVVRIRPDELGSRVDVRSASRVGRSDAGTNARRIRSFLERLQQAVE</sequence>
<organism evidence="2 3">
    <name type="scientific">Thioalkalivibrio paradoxus ARh 1</name>
    <dbReference type="NCBI Taxonomy" id="713585"/>
    <lineage>
        <taxon>Bacteria</taxon>
        <taxon>Pseudomonadati</taxon>
        <taxon>Pseudomonadota</taxon>
        <taxon>Gammaproteobacteria</taxon>
        <taxon>Chromatiales</taxon>
        <taxon>Ectothiorhodospiraceae</taxon>
        <taxon>Thioalkalivibrio</taxon>
    </lineage>
</organism>
<feature type="transmembrane region" description="Helical" evidence="1">
    <location>
        <begin position="71"/>
        <end position="88"/>
    </location>
</feature>
<keyword evidence="3" id="KW-1185">Reference proteome</keyword>
<dbReference type="HOGENOM" id="CLU_068029_1_0_6"/>
<feature type="transmembrane region" description="Helical" evidence="1">
    <location>
        <begin position="38"/>
        <end position="59"/>
    </location>
</feature>
<protein>
    <recommendedName>
        <fullName evidence="4">DUF1499 domain-containing protein</fullName>
    </recommendedName>
</protein>
<dbReference type="InterPro" id="IPR010865">
    <property type="entry name" value="DUF1499"/>
</dbReference>
<evidence type="ECO:0000256" key="1">
    <source>
        <dbReference type="SAM" id="Phobius"/>
    </source>
</evidence>
<keyword evidence="1" id="KW-0812">Transmembrane</keyword>
<dbReference type="AlphaFoldDB" id="W0DK12"/>
<keyword evidence="1" id="KW-0472">Membrane</keyword>
<reference evidence="2 3" key="1">
    <citation type="submission" date="2013-12" db="EMBL/GenBank/DDBJ databases">
        <authorList>
            <consortium name="DOE Joint Genome Institute"/>
            <person name="Muyzer G."/>
            <person name="Huntemann M."/>
            <person name="Han J."/>
            <person name="Chen A."/>
            <person name="Kyrpides N."/>
            <person name="Mavromatis K."/>
            <person name="Markowitz V."/>
            <person name="Palaniappan K."/>
            <person name="Ivanova N."/>
            <person name="Schaumberg A."/>
            <person name="Pati A."/>
            <person name="Liolios K."/>
            <person name="Nordberg H.P."/>
            <person name="Cantor M.N."/>
            <person name="Hua S.X."/>
            <person name="Woyke T."/>
        </authorList>
    </citation>
    <scope>NUCLEOTIDE SEQUENCE [LARGE SCALE GENOMIC DNA]</scope>
    <source>
        <strain evidence="2 3">ARh 1</strain>
    </source>
</reference>
<dbReference type="Proteomes" id="UP000005289">
    <property type="component" value="Chromosome"/>
</dbReference>
<evidence type="ECO:0008006" key="4">
    <source>
        <dbReference type="Google" id="ProtNLM"/>
    </source>
</evidence>
<dbReference type="OrthoDB" id="1523552at2"/>